<dbReference type="AlphaFoldDB" id="A0AAD5T2M1"/>
<organism evidence="1 2">
    <name type="scientific">Physocladia obscura</name>
    <dbReference type="NCBI Taxonomy" id="109957"/>
    <lineage>
        <taxon>Eukaryota</taxon>
        <taxon>Fungi</taxon>
        <taxon>Fungi incertae sedis</taxon>
        <taxon>Chytridiomycota</taxon>
        <taxon>Chytridiomycota incertae sedis</taxon>
        <taxon>Chytridiomycetes</taxon>
        <taxon>Chytridiales</taxon>
        <taxon>Chytriomycetaceae</taxon>
        <taxon>Physocladia</taxon>
    </lineage>
</organism>
<reference evidence="1" key="1">
    <citation type="submission" date="2020-05" db="EMBL/GenBank/DDBJ databases">
        <title>Phylogenomic resolution of chytrid fungi.</title>
        <authorList>
            <person name="Stajich J.E."/>
            <person name="Amses K."/>
            <person name="Simmons R."/>
            <person name="Seto K."/>
            <person name="Myers J."/>
            <person name="Bonds A."/>
            <person name="Quandt C.A."/>
            <person name="Barry K."/>
            <person name="Liu P."/>
            <person name="Grigoriev I."/>
            <person name="Longcore J.E."/>
            <person name="James T.Y."/>
        </authorList>
    </citation>
    <scope>NUCLEOTIDE SEQUENCE</scope>
    <source>
        <strain evidence="1">JEL0513</strain>
    </source>
</reference>
<keyword evidence="2" id="KW-1185">Reference proteome</keyword>
<evidence type="ECO:0000313" key="2">
    <source>
        <dbReference type="Proteomes" id="UP001211907"/>
    </source>
</evidence>
<dbReference type="Proteomes" id="UP001211907">
    <property type="component" value="Unassembled WGS sequence"/>
</dbReference>
<accession>A0AAD5T2M1</accession>
<protein>
    <submittedName>
        <fullName evidence="1">Uncharacterized protein</fullName>
    </submittedName>
</protein>
<sequence>MCFIAFAYASIFSRVAKLNRDVKSALAVDAYGCGRGACGAGGAGGDVGGGKAEEFGGTASHATETAKGLRVERDPLWNIRRISFVTTQPEITVLQIEAPAPAAQDRLDKQQIDLLNQIFLYEITGQQFASRTFDFVGIFFAQLNESANALIVLRFDKNIQANIKKLFTSANSTFTFQNDE</sequence>
<gene>
    <name evidence="1" type="ORF">HK100_012386</name>
</gene>
<evidence type="ECO:0000313" key="1">
    <source>
        <dbReference type="EMBL" id="KAJ3121447.1"/>
    </source>
</evidence>
<dbReference type="EMBL" id="JADGJH010000880">
    <property type="protein sequence ID" value="KAJ3121447.1"/>
    <property type="molecule type" value="Genomic_DNA"/>
</dbReference>
<proteinExistence type="predicted"/>
<name>A0AAD5T2M1_9FUNG</name>
<comment type="caution">
    <text evidence="1">The sequence shown here is derived from an EMBL/GenBank/DDBJ whole genome shotgun (WGS) entry which is preliminary data.</text>
</comment>